<dbReference type="EMBL" id="CAJNOQ010031301">
    <property type="protein sequence ID" value="CAF1579296.1"/>
    <property type="molecule type" value="Genomic_DNA"/>
</dbReference>
<evidence type="ECO:0000313" key="1">
    <source>
        <dbReference type="EMBL" id="CAF1208820.1"/>
    </source>
</evidence>
<dbReference type="Proteomes" id="UP000677228">
    <property type="component" value="Unassembled WGS sequence"/>
</dbReference>
<dbReference type="EMBL" id="CAJNOK010014620">
    <property type="protein sequence ID" value="CAF1208820.1"/>
    <property type="molecule type" value="Genomic_DNA"/>
</dbReference>
<dbReference type="Proteomes" id="UP000663829">
    <property type="component" value="Unassembled WGS sequence"/>
</dbReference>
<dbReference type="OrthoDB" id="9981118at2759"/>
<keyword evidence="5" id="KW-1185">Reference proteome</keyword>
<evidence type="ECO:0000313" key="2">
    <source>
        <dbReference type="EMBL" id="CAF1579296.1"/>
    </source>
</evidence>
<dbReference type="Proteomes" id="UP000682733">
    <property type="component" value="Unassembled WGS sequence"/>
</dbReference>
<gene>
    <name evidence="2" type="ORF">GPM918_LOCUS40970</name>
    <name evidence="1" type="ORF">OVA965_LOCUS24346</name>
    <name evidence="4" type="ORF">SRO942_LOCUS41971</name>
    <name evidence="3" type="ORF">TMI583_LOCUS25069</name>
</gene>
<reference evidence="2" key="1">
    <citation type="submission" date="2021-02" db="EMBL/GenBank/DDBJ databases">
        <authorList>
            <person name="Nowell W R."/>
        </authorList>
    </citation>
    <scope>NUCLEOTIDE SEQUENCE</scope>
</reference>
<proteinExistence type="predicted"/>
<protein>
    <submittedName>
        <fullName evidence="2">Uncharacterized protein</fullName>
    </submittedName>
</protein>
<dbReference type="EMBL" id="CAJOBA010036156">
    <property type="protein sequence ID" value="CAF4017994.1"/>
    <property type="molecule type" value="Genomic_DNA"/>
</dbReference>
<evidence type="ECO:0000313" key="3">
    <source>
        <dbReference type="EMBL" id="CAF4017994.1"/>
    </source>
</evidence>
<name>A0A815Z2T4_9BILA</name>
<sequence length="256" mass="29174">MRRLTLVKNSGLILNNSNIFEPNTADVDGHLFPLSDIISGKEKLVVIPNDGYIAKKIPLANNLQNTVVILLPTMATIDEQPQLESLQTASSDARFPVLTNNYNDQTVIYEKLSDVISVPYDHAEKRQNICQPRYRTHLHIDAISGQKYSDSDDENNTSQSKTNTVYNTYDDLTTTSSEYSGVYNVRSHPRSIRSYMTDMQRIDEEHKQVLENLCPDKMYVTQQDIRLYIPPDGFRTPRVNNGVTSMQLIGDQLIRF</sequence>
<dbReference type="AlphaFoldDB" id="A0A815Z2T4"/>
<accession>A0A815Z2T4</accession>
<evidence type="ECO:0000313" key="5">
    <source>
        <dbReference type="Proteomes" id="UP000663829"/>
    </source>
</evidence>
<comment type="caution">
    <text evidence="2">The sequence shown here is derived from an EMBL/GenBank/DDBJ whole genome shotgun (WGS) entry which is preliminary data.</text>
</comment>
<dbReference type="EMBL" id="CAJOBC010097235">
    <property type="protein sequence ID" value="CAF4446054.1"/>
    <property type="molecule type" value="Genomic_DNA"/>
</dbReference>
<evidence type="ECO:0000313" key="4">
    <source>
        <dbReference type="EMBL" id="CAF4446054.1"/>
    </source>
</evidence>
<organism evidence="2 5">
    <name type="scientific">Didymodactylos carnosus</name>
    <dbReference type="NCBI Taxonomy" id="1234261"/>
    <lineage>
        <taxon>Eukaryota</taxon>
        <taxon>Metazoa</taxon>
        <taxon>Spiralia</taxon>
        <taxon>Gnathifera</taxon>
        <taxon>Rotifera</taxon>
        <taxon>Eurotatoria</taxon>
        <taxon>Bdelloidea</taxon>
        <taxon>Philodinida</taxon>
        <taxon>Philodinidae</taxon>
        <taxon>Didymodactylos</taxon>
    </lineage>
</organism>
<dbReference type="Proteomes" id="UP000681722">
    <property type="component" value="Unassembled WGS sequence"/>
</dbReference>